<dbReference type="PIRSF" id="PIRSF000390">
    <property type="entry name" value="PLP_StrS"/>
    <property type="match status" value="1"/>
</dbReference>
<dbReference type="Gene3D" id="3.40.640.10">
    <property type="entry name" value="Type I PLP-dependent aspartate aminotransferase-like (Major domain)"/>
    <property type="match status" value="1"/>
</dbReference>
<dbReference type="RefSeq" id="WP_241551702.1">
    <property type="nucleotide sequence ID" value="NZ_JANCNS010000002.1"/>
</dbReference>
<dbReference type="InterPro" id="IPR015424">
    <property type="entry name" value="PyrdxlP-dep_Trfase"/>
</dbReference>
<sequence length="377" mass="42835">MDYNIPLFDLNYDDKEENAVLDVLRSKWISTGPKSQELEEMFCEYFKVEHAVSLTNCTVALHLAMEVLGLQEGDEVICPSLTFVATANAIRYVGAKPVFADIKSEETLTIDPEHIKKLITDKTKAIVVMHYAGFACEMDEILSIARENNLKVIEDACHGPLSEFKDKKLGTIGDVGCFSFFSNKNLSTGEGGMLLTNNRELAEKAKLMRSHGMTTMSYNRAKGHSTSYDVVALGYNYRMDDIRASLGIVQLGKLPEDLEKRSKVRFAYERALESVNNIKVPFKNHPYFSSNYIFPIVLSENVEKSRDEIRDLLHKSGIQTSIHYPPVHLFDIYYDEKERGLSKTESVYNRLITLPMYGKLAEEKVDYICKKLKEYAV</sequence>
<dbReference type="GO" id="GO:0008483">
    <property type="term" value="F:transaminase activity"/>
    <property type="evidence" value="ECO:0007669"/>
    <property type="project" value="UniProtKB-KW"/>
</dbReference>
<dbReference type="GO" id="GO:0030170">
    <property type="term" value="F:pyridoxal phosphate binding"/>
    <property type="evidence" value="ECO:0007669"/>
    <property type="project" value="TreeGrafter"/>
</dbReference>
<evidence type="ECO:0000256" key="2">
    <source>
        <dbReference type="PIRSR" id="PIRSR000390-1"/>
    </source>
</evidence>
<protein>
    <submittedName>
        <fullName evidence="5">DegT/DnrJ/EryC1/StrS family aminotransferase</fullName>
    </submittedName>
</protein>
<keyword evidence="5" id="KW-0808">Transferase</keyword>
<dbReference type="Proteomes" id="UP001155280">
    <property type="component" value="Unassembled WGS sequence"/>
</dbReference>
<organism evidence="5 6">
    <name type="scientific">Christiangramia oceanisediminis</name>
    <dbReference type="NCBI Taxonomy" id="2920386"/>
    <lineage>
        <taxon>Bacteria</taxon>
        <taxon>Pseudomonadati</taxon>
        <taxon>Bacteroidota</taxon>
        <taxon>Flavobacteriia</taxon>
        <taxon>Flavobacteriales</taxon>
        <taxon>Flavobacteriaceae</taxon>
        <taxon>Christiangramia</taxon>
    </lineage>
</organism>
<dbReference type="Gene3D" id="3.90.1150.10">
    <property type="entry name" value="Aspartate Aminotransferase, domain 1"/>
    <property type="match status" value="1"/>
</dbReference>
<feature type="active site" description="Proton acceptor" evidence="2">
    <location>
        <position position="184"/>
    </location>
</feature>
<dbReference type="PANTHER" id="PTHR30244">
    <property type="entry name" value="TRANSAMINASE"/>
    <property type="match status" value="1"/>
</dbReference>
<feature type="modified residue" description="N6-(pyridoxal phosphate)lysine" evidence="3">
    <location>
        <position position="184"/>
    </location>
</feature>
<dbReference type="GO" id="GO:0000271">
    <property type="term" value="P:polysaccharide biosynthetic process"/>
    <property type="evidence" value="ECO:0007669"/>
    <property type="project" value="TreeGrafter"/>
</dbReference>
<evidence type="ECO:0000256" key="3">
    <source>
        <dbReference type="PIRSR" id="PIRSR000390-2"/>
    </source>
</evidence>
<evidence type="ECO:0000313" key="6">
    <source>
        <dbReference type="Proteomes" id="UP001155280"/>
    </source>
</evidence>
<accession>A0A9X2KWG6</accession>
<dbReference type="InterPro" id="IPR015422">
    <property type="entry name" value="PyrdxlP-dep_Trfase_small"/>
</dbReference>
<gene>
    <name evidence="5" type="ORF">MKO06_08235</name>
</gene>
<evidence type="ECO:0000256" key="1">
    <source>
        <dbReference type="ARBA" id="ARBA00037999"/>
    </source>
</evidence>
<keyword evidence="5" id="KW-0032">Aminotransferase</keyword>
<dbReference type="Pfam" id="PF01041">
    <property type="entry name" value="DegT_DnrJ_EryC1"/>
    <property type="match status" value="1"/>
</dbReference>
<dbReference type="EMBL" id="JANCNS010000002">
    <property type="protein sequence ID" value="MCP9199890.1"/>
    <property type="molecule type" value="Genomic_DNA"/>
</dbReference>
<dbReference type="SUPFAM" id="SSF53383">
    <property type="entry name" value="PLP-dependent transferases"/>
    <property type="match status" value="1"/>
</dbReference>
<comment type="caution">
    <text evidence="5">The sequence shown here is derived from an EMBL/GenBank/DDBJ whole genome shotgun (WGS) entry which is preliminary data.</text>
</comment>
<dbReference type="InterPro" id="IPR015421">
    <property type="entry name" value="PyrdxlP-dep_Trfase_major"/>
</dbReference>
<evidence type="ECO:0000256" key="4">
    <source>
        <dbReference type="RuleBase" id="RU004508"/>
    </source>
</evidence>
<reference evidence="5" key="1">
    <citation type="submission" date="2022-07" db="EMBL/GenBank/DDBJ databases">
        <title>Gramela sediminis sp. nov., isolated from deep-sea sediment of the Indian Ocean.</title>
        <authorList>
            <person name="Shi H."/>
        </authorList>
    </citation>
    <scope>NUCLEOTIDE SEQUENCE</scope>
    <source>
        <strain evidence="5">GC03-9</strain>
    </source>
</reference>
<proteinExistence type="inferred from homology"/>
<dbReference type="PANTHER" id="PTHR30244:SF34">
    <property type="entry name" value="DTDP-4-AMINO-4,6-DIDEOXYGALACTOSE TRANSAMINASE"/>
    <property type="match status" value="1"/>
</dbReference>
<comment type="similarity">
    <text evidence="1 4">Belongs to the DegT/DnrJ/EryC1 family.</text>
</comment>
<keyword evidence="6" id="KW-1185">Reference proteome</keyword>
<dbReference type="InterPro" id="IPR000653">
    <property type="entry name" value="DegT/StrS_aminotransferase"/>
</dbReference>
<evidence type="ECO:0000313" key="5">
    <source>
        <dbReference type="EMBL" id="MCP9199890.1"/>
    </source>
</evidence>
<dbReference type="CDD" id="cd00616">
    <property type="entry name" value="AHBA_syn"/>
    <property type="match status" value="1"/>
</dbReference>
<name>A0A9X2KWG6_9FLAO</name>
<keyword evidence="3 4" id="KW-0663">Pyridoxal phosphate</keyword>
<dbReference type="AlphaFoldDB" id="A0A9X2KWG6"/>